<organism evidence="5 6">
    <name type="scientific">Rhizorhabdus wittichii</name>
    <dbReference type="NCBI Taxonomy" id="160791"/>
    <lineage>
        <taxon>Bacteria</taxon>
        <taxon>Pseudomonadati</taxon>
        <taxon>Pseudomonadota</taxon>
        <taxon>Alphaproteobacteria</taxon>
        <taxon>Sphingomonadales</taxon>
        <taxon>Sphingomonadaceae</taxon>
        <taxon>Rhizorhabdus</taxon>
    </lineage>
</organism>
<dbReference type="GO" id="GO:0003676">
    <property type="term" value="F:nucleic acid binding"/>
    <property type="evidence" value="ECO:0007669"/>
    <property type="project" value="InterPro"/>
</dbReference>
<evidence type="ECO:0000256" key="2">
    <source>
        <dbReference type="ARBA" id="ARBA00022801"/>
    </source>
</evidence>
<keyword evidence="2" id="KW-0378">Hydrolase</keyword>
<dbReference type="Proteomes" id="UP000664914">
    <property type="component" value="Chromosome"/>
</dbReference>
<feature type="region of interest" description="Disordered" evidence="3">
    <location>
        <begin position="111"/>
        <end position="137"/>
    </location>
</feature>
<dbReference type="Pfam" id="PF08797">
    <property type="entry name" value="HIRAN"/>
    <property type="match status" value="1"/>
</dbReference>
<sequence length="137" mass="15313">MPRQLSLLVKGADYPNRKPRSRGQIPRRFEIATCVPGEPLQLVLEPDNPADPNAIMIVTQRGIQIGYVAAERAPFIGKHMREGAAVLAVFQEATQRGAIIRVSLDGSVPELPERRESLNPQPTDYDHYFSDPIWPDD</sequence>
<evidence type="ECO:0000256" key="1">
    <source>
        <dbReference type="ARBA" id="ARBA00022723"/>
    </source>
</evidence>
<keyword evidence="1" id="KW-0479">Metal-binding</keyword>
<reference evidence="5" key="1">
    <citation type="submission" date="2020-07" db="EMBL/GenBank/DDBJ databases">
        <authorList>
            <person name="Camacho E."/>
        </authorList>
    </citation>
    <scope>NUCLEOTIDE SEQUENCE</scope>
    <source>
        <strain evidence="5">MPO218</strain>
    </source>
</reference>
<reference evidence="5" key="2">
    <citation type="submission" date="2021-04" db="EMBL/GenBank/DDBJ databases">
        <title>Isolation and genomic analysis of the ibuprofen-degrading bacterium Sphingomonas strain MPO218.</title>
        <authorList>
            <person name="Aulestia M."/>
            <person name="Flores A."/>
            <person name="Mangas E.L."/>
            <person name="Perez-Pulido A.J."/>
            <person name="Santero E."/>
            <person name="Camacho E.M."/>
        </authorList>
    </citation>
    <scope>NUCLEOTIDE SEQUENCE</scope>
    <source>
        <strain evidence="5">MPO218</strain>
    </source>
</reference>
<evidence type="ECO:0000313" key="5">
    <source>
        <dbReference type="EMBL" id="QTH19756.1"/>
    </source>
</evidence>
<accession>A0A975HBW4</accession>
<dbReference type="GO" id="GO:0008270">
    <property type="term" value="F:zinc ion binding"/>
    <property type="evidence" value="ECO:0007669"/>
    <property type="project" value="InterPro"/>
</dbReference>
<evidence type="ECO:0000259" key="4">
    <source>
        <dbReference type="Pfam" id="PF08797"/>
    </source>
</evidence>
<dbReference type="EMBL" id="CP059319">
    <property type="protein sequence ID" value="QTH19756.1"/>
    <property type="molecule type" value="Genomic_DNA"/>
</dbReference>
<name>A0A975HBW4_9SPHN</name>
<dbReference type="InterPro" id="IPR014905">
    <property type="entry name" value="HIRAN"/>
</dbReference>
<feature type="domain" description="HIRAN" evidence="4">
    <location>
        <begin position="34"/>
        <end position="87"/>
    </location>
</feature>
<evidence type="ECO:0000256" key="3">
    <source>
        <dbReference type="SAM" id="MobiDB-lite"/>
    </source>
</evidence>
<dbReference type="RefSeq" id="WP_208631723.1">
    <property type="nucleotide sequence ID" value="NZ_CP059319.1"/>
</dbReference>
<gene>
    <name evidence="5" type="ORF">HRJ34_15415</name>
</gene>
<dbReference type="Gene3D" id="3.30.70.2330">
    <property type="match status" value="1"/>
</dbReference>
<evidence type="ECO:0000313" key="6">
    <source>
        <dbReference type="Proteomes" id="UP000664914"/>
    </source>
</evidence>
<protein>
    <recommendedName>
        <fullName evidence="4">HIRAN domain-containing protein</fullName>
    </recommendedName>
</protein>
<proteinExistence type="predicted"/>
<dbReference type="GO" id="GO:0016818">
    <property type="term" value="F:hydrolase activity, acting on acid anhydrides, in phosphorus-containing anhydrides"/>
    <property type="evidence" value="ECO:0007669"/>
    <property type="project" value="InterPro"/>
</dbReference>
<dbReference type="AlphaFoldDB" id="A0A975HBW4"/>